<keyword evidence="8 13" id="KW-1133">Transmembrane helix</keyword>
<keyword evidence="10 13" id="KW-0472">Membrane</keyword>
<keyword evidence="5 12" id="KW-0349">Heme</keyword>
<dbReference type="SUPFAM" id="SSF81343">
    <property type="entry name" value="Fumarate reductase respiratory complex transmembrane subunits"/>
    <property type="match status" value="1"/>
</dbReference>
<dbReference type="RefSeq" id="WP_221765468.1">
    <property type="nucleotide sequence ID" value="NZ_AP024110.1"/>
</dbReference>
<evidence type="ECO:0000256" key="11">
    <source>
        <dbReference type="ARBA" id="ARBA00025912"/>
    </source>
</evidence>
<reference evidence="14" key="1">
    <citation type="journal article" date="2021" name="Arch. Microbiol.">
        <title>Methyloradius palustris gen. nov., sp. nov., a methanol-oxidizing bacterium isolated from snow.</title>
        <authorList>
            <person name="Miyadera T."/>
            <person name="Kojima H."/>
            <person name="Fukui M."/>
        </authorList>
    </citation>
    <scope>NUCLEOTIDE SEQUENCE</scope>
    <source>
        <strain evidence="14">Zm11</strain>
    </source>
</reference>
<evidence type="ECO:0000256" key="3">
    <source>
        <dbReference type="ARBA" id="ARBA00007244"/>
    </source>
</evidence>
<evidence type="ECO:0000256" key="5">
    <source>
        <dbReference type="ARBA" id="ARBA00022617"/>
    </source>
</evidence>
<keyword evidence="9 12" id="KW-0408">Iron</keyword>
<evidence type="ECO:0000256" key="9">
    <source>
        <dbReference type="ARBA" id="ARBA00023004"/>
    </source>
</evidence>
<keyword evidence="6 13" id="KW-0812">Transmembrane</keyword>
<evidence type="ECO:0000256" key="10">
    <source>
        <dbReference type="ARBA" id="ARBA00023136"/>
    </source>
</evidence>
<dbReference type="KEGG" id="mpau:ZMTM_12560"/>
<comment type="subcellular location">
    <subcellularLocation>
        <location evidence="2">Membrane</location>
    </subcellularLocation>
</comment>
<keyword evidence="7 12" id="KW-0479">Metal-binding</keyword>
<dbReference type="PIRSF" id="PIRSF000178">
    <property type="entry name" value="SDH_cyt_b560"/>
    <property type="match status" value="1"/>
</dbReference>
<evidence type="ECO:0000256" key="13">
    <source>
        <dbReference type="SAM" id="Phobius"/>
    </source>
</evidence>
<organism evidence="14 15">
    <name type="scientific">Methyloradius palustris</name>
    <dbReference type="NCBI Taxonomy" id="2778876"/>
    <lineage>
        <taxon>Bacteria</taxon>
        <taxon>Pseudomonadati</taxon>
        <taxon>Pseudomonadota</taxon>
        <taxon>Betaproteobacteria</taxon>
        <taxon>Nitrosomonadales</taxon>
        <taxon>Methylophilaceae</taxon>
        <taxon>Methyloradius</taxon>
    </lineage>
</organism>
<name>A0A8D5G8B1_9PROT</name>
<dbReference type="PANTHER" id="PTHR10978:SF5">
    <property type="entry name" value="SUCCINATE DEHYDROGENASE CYTOCHROME B560 SUBUNIT, MITOCHONDRIAL"/>
    <property type="match status" value="1"/>
</dbReference>
<dbReference type="GO" id="GO:0046872">
    <property type="term" value="F:metal ion binding"/>
    <property type="evidence" value="ECO:0007669"/>
    <property type="project" value="UniProtKB-KW"/>
</dbReference>
<dbReference type="EMBL" id="AP024110">
    <property type="protein sequence ID" value="BCM24997.1"/>
    <property type="molecule type" value="Genomic_DNA"/>
</dbReference>
<evidence type="ECO:0000256" key="1">
    <source>
        <dbReference type="ARBA" id="ARBA00004050"/>
    </source>
</evidence>
<dbReference type="Pfam" id="PF01127">
    <property type="entry name" value="Sdh_cyt"/>
    <property type="match status" value="1"/>
</dbReference>
<proteinExistence type="inferred from homology"/>
<accession>A0A8D5G8B1</accession>
<dbReference type="Gene3D" id="1.20.1300.10">
    <property type="entry name" value="Fumarate reductase/succinate dehydrogenase, transmembrane subunit"/>
    <property type="match status" value="1"/>
</dbReference>
<feature type="binding site" description="axial binding residue" evidence="12">
    <location>
        <position position="80"/>
    </location>
    <ligand>
        <name>heme</name>
        <dbReference type="ChEBI" id="CHEBI:30413"/>
        <note>ligand shared with second transmembrane subunit</note>
    </ligand>
    <ligandPart>
        <name>Fe</name>
        <dbReference type="ChEBI" id="CHEBI:18248"/>
    </ligandPart>
</feature>
<feature type="transmembrane region" description="Helical" evidence="13">
    <location>
        <begin position="106"/>
        <end position="123"/>
    </location>
</feature>
<evidence type="ECO:0000313" key="15">
    <source>
        <dbReference type="Proteomes" id="UP000826722"/>
    </source>
</evidence>
<dbReference type="PANTHER" id="PTHR10978">
    <property type="entry name" value="SUCCINATE DEHYDROGENASE CYTOCHROME B560 SUBUNIT"/>
    <property type="match status" value="1"/>
</dbReference>
<comment type="similarity">
    <text evidence="3">Belongs to the cytochrome b560 family.</text>
</comment>
<feature type="transmembrane region" description="Helical" evidence="13">
    <location>
        <begin position="65"/>
        <end position="85"/>
    </location>
</feature>
<dbReference type="GO" id="GO:0009055">
    <property type="term" value="F:electron transfer activity"/>
    <property type="evidence" value="ECO:0007669"/>
    <property type="project" value="InterPro"/>
</dbReference>
<dbReference type="InterPro" id="IPR034804">
    <property type="entry name" value="SQR/QFR_C/D"/>
</dbReference>
<dbReference type="Proteomes" id="UP000826722">
    <property type="component" value="Chromosome"/>
</dbReference>
<evidence type="ECO:0000256" key="6">
    <source>
        <dbReference type="ARBA" id="ARBA00022692"/>
    </source>
</evidence>
<comment type="function">
    <text evidence="1">Membrane-anchoring subunit of succinate dehydrogenase (SDH).</text>
</comment>
<comment type="subunit">
    <text evidence="11">Part of an enzyme complex containing four subunits: a flavoprotein, an iron-sulfur protein, plus two membrane-anchoring proteins, SdhC and SdhD. The complex can form homotrimers.</text>
</comment>
<evidence type="ECO:0000256" key="2">
    <source>
        <dbReference type="ARBA" id="ARBA00004370"/>
    </source>
</evidence>
<dbReference type="InterPro" id="IPR014314">
    <property type="entry name" value="Succ_DH_cytb556"/>
</dbReference>
<dbReference type="GO" id="GO:0005886">
    <property type="term" value="C:plasma membrane"/>
    <property type="evidence" value="ECO:0007669"/>
    <property type="project" value="TreeGrafter"/>
</dbReference>
<evidence type="ECO:0000256" key="12">
    <source>
        <dbReference type="PIRSR" id="PIRSR000178-1"/>
    </source>
</evidence>
<dbReference type="AlphaFoldDB" id="A0A8D5G8B1"/>
<keyword evidence="15" id="KW-1185">Reference proteome</keyword>
<evidence type="ECO:0000256" key="4">
    <source>
        <dbReference type="ARBA" id="ARBA00020076"/>
    </source>
</evidence>
<sequence>MAAKRPKNLNLFTIRLPLPALVSIMHRASGAFLFLLLPLLLLLFQQSLASPDSYAEVHTLLKTPLFRLIYLLIIWAYLHHALAGLRHLALDAHLGLNLRFARASSMSVLIVSGVLTVLMAFLLW</sequence>
<evidence type="ECO:0000313" key="14">
    <source>
        <dbReference type="EMBL" id="BCM24997.1"/>
    </source>
</evidence>
<dbReference type="NCBIfam" id="TIGR02970">
    <property type="entry name" value="succ_dehyd_cytB"/>
    <property type="match status" value="1"/>
</dbReference>
<evidence type="ECO:0000256" key="7">
    <source>
        <dbReference type="ARBA" id="ARBA00022723"/>
    </source>
</evidence>
<protein>
    <recommendedName>
        <fullName evidence="4">Succinate dehydrogenase cytochrome b556 subunit</fullName>
    </recommendedName>
</protein>
<evidence type="ECO:0000256" key="8">
    <source>
        <dbReference type="ARBA" id="ARBA00022989"/>
    </source>
</evidence>
<gene>
    <name evidence="14" type="ORF">ZMTM_12560</name>
</gene>
<comment type="cofactor">
    <cofactor evidence="12">
        <name>heme</name>
        <dbReference type="ChEBI" id="CHEBI:30413"/>
    </cofactor>
    <text evidence="12">The heme is bound between the two transmembrane subunits.</text>
</comment>
<dbReference type="InterPro" id="IPR000701">
    <property type="entry name" value="SuccDH_FuR_B_TM-su"/>
</dbReference>
<dbReference type="GO" id="GO:0006099">
    <property type="term" value="P:tricarboxylic acid cycle"/>
    <property type="evidence" value="ECO:0007669"/>
    <property type="project" value="InterPro"/>
</dbReference>
<dbReference type="CDD" id="cd03499">
    <property type="entry name" value="SQR_TypeC_SdhC"/>
    <property type="match status" value="1"/>
</dbReference>